<gene>
    <name evidence="1" type="ORF">PsorP6_017767</name>
</gene>
<comment type="caution">
    <text evidence="1">The sequence shown here is derived from an EMBL/GenBank/DDBJ whole genome shotgun (WGS) entry which is preliminary data.</text>
</comment>
<keyword evidence="2" id="KW-1185">Reference proteome</keyword>
<dbReference type="Proteomes" id="UP001163321">
    <property type="component" value="Chromosome 11"/>
</dbReference>
<dbReference type="EMBL" id="CM047590">
    <property type="protein sequence ID" value="KAI9919663.1"/>
    <property type="molecule type" value="Genomic_DNA"/>
</dbReference>
<evidence type="ECO:0000313" key="1">
    <source>
        <dbReference type="EMBL" id="KAI9919663.1"/>
    </source>
</evidence>
<organism evidence="1 2">
    <name type="scientific">Peronosclerospora sorghi</name>
    <dbReference type="NCBI Taxonomy" id="230839"/>
    <lineage>
        <taxon>Eukaryota</taxon>
        <taxon>Sar</taxon>
        <taxon>Stramenopiles</taxon>
        <taxon>Oomycota</taxon>
        <taxon>Peronosporomycetes</taxon>
        <taxon>Peronosporales</taxon>
        <taxon>Peronosporaceae</taxon>
        <taxon>Peronosclerospora</taxon>
    </lineage>
</organism>
<protein>
    <submittedName>
        <fullName evidence="1">Uncharacterized protein</fullName>
    </submittedName>
</protein>
<sequence>MTARDQLMGEVIELRYVLFAVGRVNLPVNLEKERDDLLVQDEVAERHGAKSFYRQKLAIMGIDNQVADLLHKGDETKLATDVIEPSRHITVKF</sequence>
<accession>A0ACC0WNJ5</accession>
<evidence type="ECO:0000313" key="2">
    <source>
        <dbReference type="Proteomes" id="UP001163321"/>
    </source>
</evidence>
<name>A0ACC0WNJ5_9STRA</name>
<reference evidence="1 2" key="1">
    <citation type="journal article" date="2022" name="bioRxiv">
        <title>The genome of the oomycete Peronosclerospora sorghi, a cosmopolitan pathogen of maize and sorghum, is inflated with dispersed pseudogenes.</title>
        <authorList>
            <person name="Fletcher K."/>
            <person name="Martin F."/>
            <person name="Isakeit T."/>
            <person name="Cavanaugh K."/>
            <person name="Magill C."/>
            <person name="Michelmore R."/>
        </authorList>
    </citation>
    <scope>NUCLEOTIDE SEQUENCE [LARGE SCALE GENOMIC DNA]</scope>
    <source>
        <strain evidence="1">P6</strain>
    </source>
</reference>
<proteinExistence type="predicted"/>